<protein>
    <recommendedName>
        <fullName evidence="2">SH3b domain-containing protein</fullName>
    </recommendedName>
</protein>
<keyword evidence="4" id="KW-1185">Reference proteome</keyword>
<dbReference type="EMBL" id="CZCZ02000016">
    <property type="protein sequence ID" value="CAC5345405.1"/>
    <property type="molecule type" value="Genomic_DNA"/>
</dbReference>
<evidence type="ECO:0000313" key="3">
    <source>
        <dbReference type="EMBL" id="CAC5345405.1"/>
    </source>
</evidence>
<comment type="caution">
    <text evidence="3">The sequence shown here is derived from an EMBL/GenBank/DDBJ whole genome shotgun (WGS) entry which is preliminary data.</text>
</comment>
<reference evidence="3" key="1">
    <citation type="submission" date="2020-05" db="EMBL/GenBank/DDBJ databases">
        <authorList>
            <consortium name="Genoscope - CEA"/>
            <person name="William W."/>
        </authorList>
    </citation>
    <scope>NUCLEOTIDE SEQUENCE [LARGE SCALE GENOMIC DNA]</scope>
    <source>
        <strain evidence="3">PCC 7821</strain>
    </source>
</reference>
<dbReference type="Pfam" id="PF08239">
    <property type="entry name" value="SH3_3"/>
    <property type="match status" value="1"/>
</dbReference>
<proteinExistence type="predicted"/>
<evidence type="ECO:0000259" key="2">
    <source>
        <dbReference type="Pfam" id="PF08239"/>
    </source>
</evidence>
<evidence type="ECO:0000256" key="1">
    <source>
        <dbReference type="SAM" id="MobiDB-lite"/>
    </source>
</evidence>
<accession>A0A6J7ZRK2</accession>
<dbReference type="InterPro" id="IPR003646">
    <property type="entry name" value="SH3-like_bac-type"/>
</dbReference>
<feature type="region of interest" description="Disordered" evidence="1">
    <location>
        <begin position="49"/>
        <end position="81"/>
    </location>
</feature>
<feature type="compositionally biased region" description="Low complexity" evidence="1">
    <location>
        <begin position="62"/>
        <end position="74"/>
    </location>
</feature>
<feature type="domain" description="SH3b" evidence="2">
    <location>
        <begin position="99"/>
        <end position="150"/>
    </location>
</feature>
<dbReference type="Proteomes" id="UP000196521">
    <property type="component" value="Unassembled WGS sequence"/>
</dbReference>
<gene>
    <name evidence="3" type="ORF">PLAN_60420</name>
</gene>
<evidence type="ECO:0000313" key="4">
    <source>
        <dbReference type="Proteomes" id="UP000196521"/>
    </source>
</evidence>
<dbReference type="AlphaFoldDB" id="A0A6J7ZRK2"/>
<sequence>MYRTIPKTMNLYGVFKFIVGFFLAILILAGATVATALYFAARLSELPERPTFPNDNPQTKIAAKPVTPQAAVTPTPIPTPEAEKLEPGAYQAIVTQPIGLILRDTPSTEANRIGGIAYQEKVVVLGESDDKQWQKVRVLTDRDRTGWIKAHIPQIGVKFSTNSKK</sequence>
<dbReference type="Gene3D" id="2.30.30.40">
    <property type="entry name" value="SH3 Domains"/>
    <property type="match status" value="1"/>
</dbReference>
<name>A0A6J7ZRK2_PLARU</name>
<organism evidence="3 4">
    <name type="scientific">Planktothrix rubescens CCAP 1459/22</name>
    <dbReference type="NCBI Taxonomy" id="329571"/>
    <lineage>
        <taxon>Bacteria</taxon>
        <taxon>Bacillati</taxon>
        <taxon>Cyanobacteriota</taxon>
        <taxon>Cyanophyceae</taxon>
        <taxon>Oscillatoriophycideae</taxon>
        <taxon>Oscillatoriales</taxon>
        <taxon>Microcoleaceae</taxon>
        <taxon>Planktothrix</taxon>
    </lineage>
</organism>